<dbReference type="AlphaFoldDB" id="A0A914YHN6"/>
<dbReference type="Proteomes" id="UP000887577">
    <property type="component" value="Unplaced"/>
</dbReference>
<evidence type="ECO:0000313" key="1">
    <source>
        <dbReference type="Proteomes" id="UP000887577"/>
    </source>
</evidence>
<organism evidence="1 2">
    <name type="scientific">Panagrolaimus superbus</name>
    <dbReference type="NCBI Taxonomy" id="310955"/>
    <lineage>
        <taxon>Eukaryota</taxon>
        <taxon>Metazoa</taxon>
        <taxon>Ecdysozoa</taxon>
        <taxon>Nematoda</taxon>
        <taxon>Chromadorea</taxon>
        <taxon>Rhabditida</taxon>
        <taxon>Tylenchina</taxon>
        <taxon>Panagrolaimomorpha</taxon>
        <taxon>Panagrolaimoidea</taxon>
        <taxon>Panagrolaimidae</taxon>
        <taxon>Panagrolaimus</taxon>
    </lineage>
</organism>
<reference evidence="2" key="1">
    <citation type="submission" date="2022-11" db="UniProtKB">
        <authorList>
            <consortium name="WormBaseParasite"/>
        </authorList>
    </citation>
    <scope>IDENTIFICATION</scope>
</reference>
<evidence type="ECO:0000313" key="2">
    <source>
        <dbReference type="WBParaSite" id="PSU_v2.g19841.t1"/>
    </source>
</evidence>
<accession>A0A914YHN6</accession>
<name>A0A914YHN6_9BILA</name>
<keyword evidence="1" id="KW-1185">Reference proteome</keyword>
<protein>
    <submittedName>
        <fullName evidence="2">Uncharacterized protein</fullName>
    </submittedName>
</protein>
<dbReference type="WBParaSite" id="PSU_v2.g19841.t1">
    <property type="protein sequence ID" value="PSU_v2.g19841.t1"/>
    <property type="gene ID" value="PSU_v2.g19841"/>
</dbReference>
<sequence>MHYEVAKTAQRDYDFRVVRDDRPRGAERPLARVDVDALSADLRSRGLDDRAIADILSCHLADFAPADQN</sequence>
<proteinExistence type="predicted"/>